<evidence type="ECO:0000256" key="1">
    <source>
        <dbReference type="ARBA" id="ARBA00004123"/>
    </source>
</evidence>
<feature type="region of interest" description="Disordered" evidence="6">
    <location>
        <begin position="1"/>
        <end position="28"/>
    </location>
</feature>
<dbReference type="InParanoid" id="A7RYX2"/>
<dbReference type="OMA" id="PPPSECC"/>
<dbReference type="PANTHER" id="PTHR10985">
    <property type="entry name" value="BASIC HELIX-LOOP-HELIX TRANSCRIPTION FACTOR, HES-RELATED"/>
    <property type="match status" value="1"/>
</dbReference>
<dbReference type="Proteomes" id="UP000001593">
    <property type="component" value="Unassembled WGS sequence"/>
</dbReference>
<dbReference type="AlphaFoldDB" id="A7RYX2"/>
<gene>
    <name evidence="8" type="ORF">NEMVEDRAFT_v1g164325</name>
</gene>
<dbReference type="PhylomeDB" id="A7RYX2"/>
<keyword evidence="3" id="KW-0238">DNA-binding</keyword>
<dbReference type="InterPro" id="IPR050370">
    <property type="entry name" value="HES_HEY"/>
</dbReference>
<keyword evidence="5" id="KW-0539">Nucleus</keyword>
<dbReference type="GO" id="GO:0050767">
    <property type="term" value="P:regulation of neurogenesis"/>
    <property type="evidence" value="ECO:0000318"/>
    <property type="project" value="GO_Central"/>
</dbReference>
<dbReference type="SUPFAM" id="SSF47459">
    <property type="entry name" value="HLH, helix-loop-helix DNA-binding domain"/>
    <property type="match status" value="1"/>
</dbReference>
<dbReference type="GO" id="GO:0006357">
    <property type="term" value="P:regulation of transcription by RNA polymerase II"/>
    <property type="evidence" value="ECO:0000318"/>
    <property type="project" value="GO_Central"/>
</dbReference>
<dbReference type="eggNOG" id="KOG4304">
    <property type="taxonomic scope" value="Eukaryota"/>
</dbReference>
<dbReference type="InterPro" id="IPR011598">
    <property type="entry name" value="bHLH_dom"/>
</dbReference>
<evidence type="ECO:0000256" key="2">
    <source>
        <dbReference type="ARBA" id="ARBA00023015"/>
    </source>
</evidence>
<evidence type="ECO:0000259" key="7">
    <source>
        <dbReference type="PROSITE" id="PS50888"/>
    </source>
</evidence>
<dbReference type="CDD" id="cd11410">
    <property type="entry name" value="bHLH_O_HES"/>
    <property type="match status" value="1"/>
</dbReference>
<dbReference type="OrthoDB" id="6085656at2759"/>
<dbReference type="SMART" id="SM00353">
    <property type="entry name" value="HLH"/>
    <property type="match status" value="1"/>
</dbReference>
<dbReference type="GO" id="GO:0000978">
    <property type="term" value="F:RNA polymerase II cis-regulatory region sequence-specific DNA binding"/>
    <property type="evidence" value="ECO:0000318"/>
    <property type="project" value="GO_Central"/>
</dbReference>
<dbReference type="GO" id="GO:0009952">
    <property type="term" value="P:anterior/posterior pattern specification"/>
    <property type="evidence" value="ECO:0000318"/>
    <property type="project" value="GO_Central"/>
</dbReference>
<evidence type="ECO:0000256" key="5">
    <source>
        <dbReference type="ARBA" id="ARBA00023242"/>
    </source>
</evidence>
<proteinExistence type="predicted"/>
<evidence type="ECO:0000256" key="6">
    <source>
        <dbReference type="SAM" id="MobiDB-lite"/>
    </source>
</evidence>
<accession>A7RYX2</accession>
<dbReference type="KEGG" id="nve:5515189"/>
<dbReference type="GO" id="GO:0005634">
    <property type="term" value="C:nucleus"/>
    <property type="evidence" value="ECO:0000318"/>
    <property type="project" value="GO_Central"/>
</dbReference>
<evidence type="ECO:0000313" key="8">
    <source>
        <dbReference type="EMBL" id="EDO43262.1"/>
    </source>
</evidence>
<keyword evidence="2" id="KW-0805">Transcription regulation</keyword>
<keyword evidence="9" id="KW-1185">Reference proteome</keyword>
<dbReference type="Gene3D" id="4.10.280.10">
    <property type="entry name" value="Helix-loop-helix DNA-binding domain"/>
    <property type="match status" value="1"/>
</dbReference>
<sequence>MAHVSDESQPETHDFVGKMINERRKTKKPLMEKLRRDRINNSLNEMKLLVLESLNKDVSRYSKMEKADILEMTVKFLKEVNRQDSATNGAQSWSDYKAGYNRRGVEVMPNISTTNTPTGDLTGKFYTHLTSCHGNGHVQTHPTAAFILNNVAPSLSGTPVGIATGKIPTVVWFPLPSPPQSPSNTKALFCPSMPVQLTPEKSGHDCLKRTESPAVASKLSLPGSVTPAMWRPW</sequence>
<name>A7RYX2_NEMVE</name>
<dbReference type="Pfam" id="PF00010">
    <property type="entry name" value="HLH"/>
    <property type="match status" value="1"/>
</dbReference>
<protein>
    <recommendedName>
        <fullName evidence="7">BHLH domain-containing protein</fullName>
    </recommendedName>
</protein>
<reference evidence="8 9" key="1">
    <citation type="journal article" date="2007" name="Science">
        <title>Sea anemone genome reveals ancestral eumetazoan gene repertoire and genomic organization.</title>
        <authorList>
            <person name="Putnam N.H."/>
            <person name="Srivastava M."/>
            <person name="Hellsten U."/>
            <person name="Dirks B."/>
            <person name="Chapman J."/>
            <person name="Salamov A."/>
            <person name="Terry A."/>
            <person name="Shapiro H."/>
            <person name="Lindquist E."/>
            <person name="Kapitonov V.V."/>
            <person name="Jurka J."/>
            <person name="Genikhovich G."/>
            <person name="Grigoriev I.V."/>
            <person name="Lucas S.M."/>
            <person name="Steele R.E."/>
            <person name="Finnerty J.R."/>
            <person name="Technau U."/>
            <person name="Martindale M.Q."/>
            <person name="Rokhsar D.S."/>
        </authorList>
    </citation>
    <scope>NUCLEOTIDE SEQUENCE [LARGE SCALE GENOMIC DNA]</scope>
    <source>
        <strain evidence="9">CH2 X CH6</strain>
    </source>
</reference>
<dbReference type="HOGENOM" id="CLU_068550_2_2_1"/>
<dbReference type="GO" id="GO:0000981">
    <property type="term" value="F:DNA-binding transcription factor activity, RNA polymerase II-specific"/>
    <property type="evidence" value="ECO:0000318"/>
    <property type="project" value="GO_Central"/>
</dbReference>
<dbReference type="InterPro" id="IPR036638">
    <property type="entry name" value="HLH_DNA-bd_sf"/>
</dbReference>
<evidence type="ECO:0000313" key="9">
    <source>
        <dbReference type="Proteomes" id="UP000001593"/>
    </source>
</evidence>
<keyword evidence="4" id="KW-0804">Transcription</keyword>
<dbReference type="PROSITE" id="PS50888">
    <property type="entry name" value="BHLH"/>
    <property type="match status" value="1"/>
</dbReference>
<dbReference type="EMBL" id="DS469555">
    <property type="protein sequence ID" value="EDO43262.1"/>
    <property type="molecule type" value="Genomic_DNA"/>
</dbReference>
<dbReference type="FunFam" id="4.10.280.10:FF:000009">
    <property type="entry name" value="Transcription factor HES-1"/>
    <property type="match status" value="1"/>
</dbReference>
<evidence type="ECO:0000256" key="3">
    <source>
        <dbReference type="ARBA" id="ARBA00023125"/>
    </source>
</evidence>
<evidence type="ECO:0000256" key="4">
    <source>
        <dbReference type="ARBA" id="ARBA00023163"/>
    </source>
</evidence>
<dbReference type="STRING" id="45351.A7RYX2"/>
<dbReference type="GO" id="GO:0046983">
    <property type="term" value="F:protein dimerization activity"/>
    <property type="evidence" value="ECO:0007669"/>
    <property type="project" value="InterPro"/>
</dbReference>
<feature type="domain" description="BHLH" evidence="7">
    <location>
        <begin position="23"/>
        <end position="80"/>
    </location>
</feature>
<comment type="subcellular location">
    <subcellularLocation>
        <location evidence="1">Nucleus</location>
    </subcellularLocation>
</comment>
<organism evidence="8 9">
    <name type="scientific">Nematostella vectensis</name>
    <name type="common">Starlet sea anemone</name>
    <dbReference type="NCBI Taxonomy" id="45351"/>
    <lineage>
        <taxon>Eukaryota</taxon>
        <taxon>Metazoa</taxon>
        <taxon>Cnidaria</taxon>
        <taxon>Anthozoa</taxon>
        <taxon>Hexacorallia</taxon>
        <taxon>Actiniaria</taxon>
        <taxon>Edwardsiidae</taxon>
        <taxon>Nematostella</taxon>
    </lineage>
</organism>